<keyword evidence="3" id="KW-1185">Reference proteome</keyword>
<proteinExistence type="predicted"/>
<dbReference type="PANTHER" id="PTHR35399:SF2">
    <property type="entry name" value="DUF839 DOMAIN-CONTAINING PROTEIN"/>
    <property type="match status" value="1"/>
</dbReference>
<dbReference type="PROSITE" id="PS51318">
    <property type="entry name" value="TAT"/>
    <property type="match status" value="1"/>
</dbReference>
<dbReference type="Pfam" id="PF05787">
    <property type="entry name" value="PhoX"/>
    <property type="match status" value="1"/>
</dbReference>
<dbReference type="InterPro" id="IPR006311">
    <property type="entry name" value="TAT_signal"/>
</dbReference>
<gene>
    <name evidence="2" type="ORF">GCM10009789_35810</name>
</gene>
<dbReference type="InterPro" id="IPR008557">
    <property type="entry name" value="PhoX"/>
</dbReference>
<organism evidence="2 3">
    <name type="scientific">Kribbella sancticallisti</name>
    <dbReference type="NCBI Taxonomy" id="460087"/>
    <lineage>
        <taxon>Bacteria</taxon>
        <taxon>Bacillati</taxon>
        <taxon>Actinomycetota</taxon>
        <taxon>Actinomycetes</taxon>
        <taxon>Propionibacteriales</taxon>
        <taxon>Kribbellaceae</taxon>
        <taxon>Kribbella</taxon>
    </lineage>
</organism>
<reference evidence="3" key="1">
    <citation type="journal article" date="2019" name="Int. J. Syst. Evol. Microbiol.">
        <title>The Global Catalogue of Microorganisms (GCM) 10K type strain sequencing project: providing services to taxonomists for standard genome sequencing and annotation.</title>
        <authorList>
            <consortium name="The Broad Institute Genomics Platform"/>
            <consortium name="The Broad Institute Genome Sequencing Center for Infectious Disease"/>
            <person name="Wu L."/>
            <person name="Ma J."/>
        </authorList>
    </citation>
    <scope>NUCLEOTIDE SEQUENCE [LARGE SCALE GENOMIC DNA]</scope>
    <source>
        <strain evidence="3">JCM 14969</strain>
    </source>
</reference>
<evidence type="ECO:0000313" key="2">
    <source>
        <dbReference type="EMBL" id="GAA1578962.1"/>
    </source>
</evidence>
<accession>A0ABP4PE46</accession>
<protein>
    <submittedName>
        <fullName evidence="2">PhoX family protein</fullName>
    </submittedName>
</protein>
<dbReference type="EMBL" id="BAAAOS010000020">
    <property type="protein sequence ID" value="GAA1578962.1"/>
    <property type="molecule type" value="Genomic_DNA"/>
</dbReference>
<dbReference type="RefSeq" id="WP_344215213.1">
    <property type="nucleotide sequence ID" value="NZ_BAAAOS010000020.1"/>
</dbReference>
<comment type="caution">
    <text evidence="2">The sequence shown here is derived from an EMBL/GenBank/DDBJ whole genome shotgun (WGS) entry which is preliminary data.</text>
</comment>
<evidence type="ECO:0000313" key="3">
    <source>
        <dbReference type="Proteomes" id="UP001500393"/>
    </source>
</evidence>
<dbReference type="PANTHER" id="PTHR35399">
    <property type="entry name" value="SLR8030 PROTEIN"/>
    <property type="match status" value="1"/>
</dbReference>
<sequence>MTLADEPRRLLPLADGHNGRSSMTCLYRCGNACAHPAPNTSGNEYFGDAVKAEVSRRGIFKAGAVGALVIGAGAAGALPAAAAPAATGTVGADSSLRGGGSSGAGLTFKAIPPNTLDAVIVPNGYEEQVLIRWGEPILPGMPAFDIDRQSPAAQAGQFGYNNDFLTVVPLDRGFTRGLLVVNHEYTNEELMFRGYKDGATATVRQMQIALAAHGMSVVEVERVERTGEWRVVTRGRRHYNRRLTGSTPMKFTGPAAGSPLLRTAADPRGVQVLGSLNNCSGGLTPWGTVLSGEENFNQYFVGGDGAPADAKPALARYGINTSTRYPSGSRYWDKMDARFDLAKNPHEANRFGWIMEVDPYDPHSTPVKHTALGRFKHEGAAVAVAKTGQAVAYMGDDERFDYMYKFVSDRKLRNGNSKADRESNRRLLESGSLYVAKLGFTSPGEIDGSGKLPNDGAFNGTGTWIPLTKGGKSMVAGMAIDEVLVHTRLAADKAGATKMDRPEDIEVSKKTGKVYVALTNNSRRGASGQPAADEANPRNSNKHGQILEIVEDGENHASETFTWSLPIVCGDPSDPSTYFAGYDKTKVSPMSCPDNLDFDAHGNLWISTDGNALVDHTGENFNDGLFAVAVEGPERGKAKQFLSVPRGAEQASAYVVPDNKSVVVSVQHPGEISGASVDNPASTWPDGDFARPAVVVTWRPDGGEIGA</sequence>
<dbReference type="SUPFAM" id="SSF63829">
    <property type="entry name" value="Calcium-dependent phosphotriesterase"/>
    <property type="match status" value="1"/>
</dbReference>
<dbReference type="Proteomes" id="UP001500393">
    <property type="component" value="Unassembled WGS sequence"/>
</dbReference>
<name>A0ABP4PE46_9ACTN</name>
<feature type="region of interest" description="Disordered" evidence="1">
    <location>
        <begin position="520"/>
        <end position="541"/>
    </location>
</feature>
<evidence type="ECO:0000256" key="1">
    <source>
        <dbReference type="SAM" id="MobiDB-lite"/>
    </source>
</evidence>